<keyword evidence="1" id="KW-0378">Hydrolase</keyword>
<dbReference type="Gene3D" id="3.40.50.1110">
    <property type="entry name" value="SGNH hydrolase"/>
    <property type="match status" value="1"/>
</dbReference>
<dbReference type="Pfam" id="PF03629">
    <property type="entry name" value="SASA"/>
    <property type="match status" value="2"/>
</dbReference>
<evidence type="ECO:0000313" key="3">
    <source>
        <dbReference type="EMBL" id="MDQ8194056.1"/>
    </source>
</evidence>
<feature type="domain" description="Sialate O-acetylesterase" evidence="2">
    <location>
        <begin position="84"/>
        <end position="194"/>
    </location>
</feature>
<reference evidence="3 4" key="1">
    <citation type="submission" date="2023-04" db="EMBL/GenBank/DDBJ databases">
        <title>A novel bacteria isolated from coastal sediment.</title>
        <authorList>
            <person name="Liu X.-J."/>
            <person name="Du Z.-J."/>
        </authorList>
    </citation>
    <scope>NUCLEOTIDE SEQUENCE [LARGE SCALE GENOMIC DNA]</scope>
    <source>
        <strain evidence="3 4">SDUM461004</strain>
    </source>
</reference>
<dbReference type="PANTHER" id="PTHR22901:SF0">
    <property type="entry name" value="SIALATE O-ACETYLESTERASE"/>
    <property type="match status" value="1"/>
</dbReference>
<evidence type="ECO:0000313" key="4">
    <source>
        <dbReference type="Proteomes" id="UP001243717"/>
    </source>
</evidence>
<name>A0ABU1AGY6_9BACT</name>
<dbReference type="InterPro" id="IPR036514">
    <property type="entry name" value="SGNH_hydro_sf"/>
</dbReference>
<dbReference type="PANTHER" id="PTHR22901">
    <property type="entry name" value="SIALATE O-ACETYLESTERASE"/>
    <property type="match status" value="1"/>
</dbReference>
<feature type="domain" description="Sialate O-acetylesterase" evidence="2">
    <location>
        <begin position="262"/>
        <end position="374"/>
    </location>
</feature>
<comment type="caution">
    <text evidence="3">The sequence shown here is derived from an EMBL/GenBank/DDBJ whole genome shotgun (WGS) entry which is preliminary data.</text>
</comment>
<proteinExistence type="predicted"/>
<sequence length="510" mass="56473">MISDHMVLPSGADIPLWGDAIDEKTVQVAFMSDDGKVYLSDEASVSASGEWLCRFPKVEPGLTGKLIFKGSSDERLEVLDVVTGEVWLAAGQSNMLYTIGRKEAPEINKTAAAEQAEQLKPQIRFFKVASSKPSSPLKQVRGSWKVMDAEIVQTMSAVGWHFAATLNEHLKTPVGVIVAAWGGTPIEAWAPRSKLESDPVGLNVLSRQSRLDASYPDRIAKYEKELAEWESANPTPALQHENRRSKPKKPYVMADSHVPCRLYNGMIHPIAPFAIKGAIWYQGENNAYRPSEYDELIHHLVNGWRERWGYTFPFYYVELANLYPKQVEPVEIERQPGDGVPSWAYIRETQAAILDLPNTGVATAVDVGEAGDIHPADKKSVGVRLGNLALVEVYQKNLPSPYSPSFSHFDIEGATLRLHIDHADGLRLRGDNLDGFAIKGAEGDWAWAEGSISGDEILLRNDSIGEPVAVRYGWATNPILSVENSTGLPLRPFRSDRDSGEWEGFVKIEQ</sequence>
<protein>
    <submittedName>
        <fullName evidence="3">Sialate O-acetylesterase</fullName>
    </submittedName>
</protein>
<dbReference type="InterPro" id="IPR039329">
    <property type="entry name" value="SIAE"/>
</dbReference>
<dbReference type="Proteomes" id="UP001243717">
    <property type="component" value="Unassembled WGS sequence"/>
</dbReference>
<dbReference type="SUPFAM" id="SSF52266">
    <property type="entry name" value="SGNH hydrolase"/>
    <property type="match status" value="1"/>
</dbReference>
<gene>
    <name evidence="3" type="ORF">QEH59_06450</name>
</gene>
<accession>A0ABU1AGY6</accession>
<keyword evidence="4" id="KW-1185">Reference proteome</keyword>
<dbReference type="RefSeq" id="WP_308984539.1">
    <property type="nucleotide sequence ID" value="NZ_JARXIC010000008.1"/>
</dbReference>
<dbReference type="EMBL" id="JARXIC010000008">
    <property type="protein sequence ID" value="MDQ8194056.1"/>
    <property type="molecule type" value="Genomic_DNA"/>
</dbReference>
<evidence type="ECO:0000256" key="1">
    <source>
        <dbReference type="ARBA" id="ARBA00022801"/>
    </source>
</evidence>
<organism evidence="3 4">
    <name type="scientific">Thalassobacterium sedimentorum</name>
    <dbReference type="NCBI Taxonomy" id="3041258"/>
    <lineage>
        <taxon>Bacteria</taxon>
        <taxon>Pseudomonadati</taxon>
        <taxon>Verrucomicrobiota</taxon>
        <taxon>Opitutia</taxon>
        <taxon>Puniceicoccales</taxon>
        <taxon>Coraliomargaritaceae</taxon>
        <taxon>Thalassobacterium</taxon>
    </lineage>
</organism>
<evidence type="ECO:0000259" key="2">
    <source>
        <dbReference type="Pfam" id="PF03629"/>
    </source>
</evidence>
<dbReference type="InterPro" id="IPR005181">
    <property type="entry name" value="SASA"/>
</dbReference>